<dbReference type="EMBL" id="LILC01000019">
    <property type="protein sequence ID" value="KOO44008.1"/>
    <property type="molecule type" value="Genomic_DNA"/>
</dbReference>
<evidence type="ECO:0000256" key="10">
    <source>
        <dbReference type="SAM" id="MobiDB-lite"/>
    </source>
</evidence>
<evidence type="ECO:0000313" key="13">
    <source>
        <dbReference type="EMBL" id="KOO44008.1"/>
    </source>
</evidence>
<keyword evidence="14" id="KW-1185">Reference proteome</keyword>
<feature type="domain" description="Pyrroline-5-carboxylate reductase catalytic N-terminal" evidence="11">
    <location>
        <begin position="4"/>
        <end position="100"/>
    </location>
</feature>
<keyword evidence="6" id="KW-0963">Cytoplasm</keyword>
<dbReference type="InterPro" id="IPR036291">
    <property type="entry name" value="NAD(P)-bd_dom_sf"/>
</dbReference>
<feature type="region of interest" description="Disordered" evidence="10">
    <location>
        <begin position="218"/>
        <end position="239"/>
    </location>
</feature>
<evidence type="ECO:0000259" key="11">
    <source>
        <dbReference type="Pfam" id="PF03807"/>
    </source>
</evidence>
<comment type="subcellular location">
    <subcellularLocation>
        <location evidence="6">Cytoplasm</location>
    </subcellularLocation>
</comment>
<evidence type="ECO:0000256" key="1">
    <source>
        <dbReference type="ARBA" id="ARBA00005525"/>
    </source>
</evidence>
<evidence type="ECO:0000256" key="7">
    <source>
        <dbReference type="NCBIfam" id="TIGR00112"/>
    </source>
</evidence>
<dbReference type="FunFam" id="1.10.3730.10:FF:000001">
    <property type="entry name" value="Pyrroline-5-carboxylate reductase"/>
    <property type="match status" value="1"/>
</dbReference>
<dbReference type="AlphaFoldDB" id="A0A0M0L044"/>
<dbReference type="Pfam" id="PF03807">
    <property type="entry name" value="F420_oxidored"/>
    <property type="match status" value="1"/>
</dbReference>
<feature type="domain" description="Pyrroline-5-carboxylate reductase dimerisation" evidence="12">
    <location>
        <begin position="164"/>
        <end position="268"/>
    </location>
</feature>
<comment type="similarity">
    <text evidence="1 6 9">Belongs to the pyrroline-5-carboxylate reductase family.</text>
</comment>
<evidence type="ECO:0000259" key="12">
    <source>
        <dbReference type="Pfam" id="PF14748"/>
    </source>
</evidence>
<comment type="pathway">
    <text evidence="6 9">Amino-acid biosynthesis; L-proline biosynthesis; L-proline from L-glutamate 5-semialdehyde: step 1/1.</text>
</comment>
<dbReference type="PROSITE" id="PS00521">
    <property type="entry name" value="P5CR"/>
    <property type="match status" value="1"/>
</dbReference>
<keyword evidence="3 6" id="KW-0521">NADP</keyword>
<dbReference type="SUPFAM" id="SSF51735">
    <property type="entry name" value="NAD(P)-binding Rossmann-fold domains"/>
    <property type="match status" value="1"/>
</dbReference>
<dbReference type="InterPro" id="IPR000304">
    <property type="entry name" value="Pyrroline-COOH_reductase"/>
</dbReference>
<dbReference type="Proteomes" id="UP000037558">
    <property type="component" value="Unassembled WGS sequence"/>
</dbReference>
<comment type="function">
    <text evidence="5 6">Catalyzes the reduction of 1-pyrroline-5-carboxylate (PCA) to L-proline.</text>
</comment>
<sequence length="280" mass="30235">MTKKVAFIGAGSMAEAMMAGFFHSQMIEPRHAIISNRSSDERLTFLQDKYGVRTTRYPQALLADADFVVLTMKPKDAVSGLAPLIPYLHEHHILVSVMAGVSTASIVDVIGKKIPVIRVMPNTSAAVGKSATGMAKGAYATPQHLEAVKELFQTIGTVAVVDDEEQLHAVTGLAGSGPAYIYYLVEAMEKAASEIGLNREDAKELILQTLIGSAQMLKNSPKAPETLRKEVTSPGGTTEAGLKELQKHQCQEAFIQCIKVATNRSKELGEALRNQMLNQT</sequence>
<evidence type="ECO:0000256" key="5">
    <source>
        <dbReference type="ARBA" id="ARBA00058118"/>
    </source>
</evidence>
<keyword evidence="6 9" id="KW-0028">Amino-acid biosynthesis</keyword>
<dbReference type="GO" id="GO:0055129">
    <property type="term" value="P:L-proline biosynthetic process"/>
    <property type="evidence" value="ECO:0007669"/>
    <property type="project" value="UniProtKB-UniRule"/>
</dbReference>
<dbReference type="NCBIfam" id="TIGR00112">
    <property type="entry name" value="proC"/>
    <property type="match status" value="1"/>
</dbReference>
<comment type="caution">
    <text evidence="13">The sequence shown here is derived from an EMBL/GenBank/DDBJ whole genome shotgun (WGS) entry which is preliminary data.</text>
</comment>
<dbReference type="EC" id="1.5.1.2" evidence="6 7"/>
<dbReference type="HAMAP" id="MF_01925">
    <property type="entry name" value="P5C_reductase"/>
    <property type="match status" value="1"/>
</dbReference>
<comment type="catalytic activity">
    <reaction evidence="6 9">
        <text>L-proline + NADP(+) = (S)-1-pyrroline-5-carboxylate + NADPH + 2 H(+)</text>
        <dbReference type="Rhea" id="RHEA:14109"/>
        <dbReference type="ChEBI" id="CHEBI:15378"/>
        <dbReference type="ChEBI" id="CHEBI:17388"/>
        <dbReference type="ChEBI" id="CHEBI:57783"/>
        <dbReference type="ChEBI" id="CHEBI:58349"/>
        <dbReference type="ChEBI" id="CHEBI:60039"/>
        <dbReference type="EC" id="1.5.1.2"/>
    </reaction>
</comment>
<evidence type="ECO:0000313" key="14">
    <source>
        <dbReference type="Proteomes" id="UP000037558"/>
    </source>
</evidence>
<protein>
    <recommendedName>
        <fullName evidence="6 7">Pyrroline-5-carboxylate reductase</fullName>
        <shortName evidence="6">P5C reductase</shortName>
        <shortName evidence="6">P5CR</shortName>
        <ecNumber evidence="6 7">1.5.1.2</ecNumber>
    </recommendedName>
    <alternativeName>
        <fullName evidence="6">PCA reductase</fullName>
    </alternativeName>
</protein>
<dbReference type="GO" id="GO:0004735">
    <property type="term" value="F:pyrroline-5-carboxylate reductase activity"/>
    <property type="evidence" value="ECO:0007669"/>
    <property type="project" value="UniProtKB-UniRule"/>
</dbReference>
<dbReference type="InterPro" id="IPR028939">
    <property type="entry name" value="P5C_Rdtase_cat_N"/>
</dbReference>
<proteinExistence type="inferred from homology"/>
<dbReference type="Gene3D" id="3.40.50.720">
    <property type="entry name" value="NAD(P)-binding Rossmann-like Domain"/>
    <property type="match status" value="1"/>
</dbReference>
<name>A0A0M0L044_9BACI</name>
<comment type="catalytic activity">
    <reaction evidence="6">
        <text>L-proline + NAD(+) = (S)-1-pyrroline-5-carboxylate + NADH + 2 H(+)</text>
        <dbReference type="Rhea" id="RHEA:14105"/>
        <dbReference type="ChEBI" id="CHEBI:15378"/>
        <dbReference type="ChEBI" id="CHEBI:17388"/>
        <dbReference type="ChEBI" id="CHEBI:57540"/>
        <dbReference type="ChEBI" id="CHEBI:57945"/>
        <dbReference type="ChEBI" id="CHEBI:60039"/>
        <dbReference type="EC" id="1.5.1.2"/>
    </reaction>
</comment>
<dbReference type="OrthoDB" id="9805754at2"/>
<dbReference type="Gene3D" id="1.10.3730.10">
    <property type="entry name" value="ProC C-terminal domain-like"/>
    <property type="match status" value="1"/>
</dbReference>
<accession>A0A0M0L044</accession>
<evidence type="ECO:0000256" key="6">
    <source>
        <dbReference type="HAMAP-Rule" id="MF_01925"/>
    </source>
</evidence>
<evidence type="ECO:0000256" key="3">
    <source>
        <dbReference type="ARBA" id="ARBA00022857"/>
    </source>
</evidence>
<gene>
    <name evidence="6" type="primary">proC</name>
    <name evidence="13" type="ORF">AMD01_14905</name>
</gene>
<dbReference type="PIRSF" id="PIRSF000193">
    <property type="entry name" value="Pyrrol-5-carb_rd"/>
    <property type="match status" value="1"/>
</dbReference>
<dbReference type="UniPathway" id="UPA00098">
    <property type="reaction ID" value="UER00361"/>
</dbReference>
<reference evidence="14" key="1">
    <citation type="submission" date="2015-08" db="EMBL/GenBank/DDBJ databases">
        <title>Fjat-14210 dsm16467.</title>
        <authorList>
            <person name="Liu B."/>
            <person name="Wang J."/>
            <person name="Zhu Y."/>
            <person name="Liu G."/>
            <person name="Chen Q."/>
            <person name="Chen Z."/>
            <person name="Lan J."/>
            <person name="Che J."/>
            <person name="Ge C."/>
            <person name="Shi H."/>
            <person name="Pan Z."/>
            <person name="Liu X."/>
        </authorList>
    </citation>
    <scope>NUCLEOTIDE SEQUENCE [LARGE SCALE GENOMIC DNA]</scope>
    <source>
        <strain evidence="14">DSM 16467</strain>
    </source>
</reference>
<evidence type="ECO:0000256" key="9">
    <source>
        <dbReference type="RuleBase" id="RU003903"/>
    </source>
</evidence>
<dbReference type="RefSeq" id="WP_053402217.1">
    <property type="nucleotide sequence ID" value="NZ_LILC01000019.1"/>
</dbReference>
<dbReference type="SUPFAM" id="SSF48179">
    <property type="entry name" value="6-phosphogluconate dehydrogenase C-terminal domain-like"/>
    <property type="match status" value="1"/>
</dbReference>
<dbReference type="Pfam" id="PF14748">
    <property type="entry name" value="P5CR_dimer"/>
    <property type="match status" value="1"/>
</dbReference>
<evidence type="ECO:0000256" key="4">
    <source>
        <dbReference type="ARBA" id="ARBA00023002"/>
    </source>
</evidence>
<dbReference type="InterPro" id="IPR008927">
    <property type="entry name" value="6-PGluconate_DH-like_C_sf"/>
</dbReference>
<dbReference type="GO" id="GO:0005737">
    <property type="term" value="C:cytoplasm"/>
    <property type="evidence" value="ECO:0007669"/>
    <property type="project" value="UniProtKB-SubCell"/>
</dbReference>
<feature type="binding site" evidence="8">
    <location>
        <begin position="8"/>
        <end position="13"/>
    </location>
    <ligand>
        <name>NADP(+)</name>
        <dbReference type="ChEBI" id="CHEBI:58349"/>
    </ligand>
</feature>
<keyword evidence="2 6" id="KW-0641">Proline biosynthesis</keyword>
<dbReference type="InterPro" id="IPR029036">
    <property type="entry name" value="P5CR_dimer"/>
</dbReference>
<dbReference type="PANTHER" id="PTHR11645:SF49">
    <property type="entry name" value="PYRROLINE-5-CARBOXYLATE REDUCTASE 1"/>
    <property type="match status" value="1"/>
</dbReference>
<dbReference type="PANTHER" id="PTHR11645">
    <property type="entry name" value="PYRROLINE-5-CARBOXYLATE REDUCTASE"/>
    <property type="match status" value="1"/>
</dbReference>
<evidence type="ECO:0000256" key="2">
    <source>
        <dbReference type="ARBA" id="ARBA00022650"/>
    </source>
</evidence>
<dbReference type="PATRIC" id="fig|284581.3.peg.4053"/>
<dbReference type="InterPro" id="IPR053790">
    <property type="entry name" value="P5CR-like_CS"/>
</dbReference>
<evidence type="ECO:0000256" key="8">
    <source>
        <dbReference type="PIRSR" id="PIRSR000193-1"/>
    </source>
</evidence>
<dbReference type="STRING" id="284581.AMD01_14905"/>
<organism evidence="13 14">
    <name type="scientific">Priestia koreensis</name>
    <dbReference type="NCBI Taxonomy" id="284581"/>
    <lineage>
        <taxon>Bacteria</taxon>
        <taxon>Bacillati</taxon>
        <taxon>Bacillota</taxon>
        <taxon>Bacilli</taxon>
        <taxon>Bacillales</taxon>
        <taxon>Bacillaceae</taxon>
        <taxon>Priestia</taxon>
    </lineage>
</organism>
<keyword evidence="4 6" id="KW-0560">Oxidoreductase</keyword>